<dbReference type="PANTHER" id="PTHR43538:SF1">
    <property type="entry name" value="(R)-CITRAMALATE SYNTHASE"/>
    <property type="match status" value="1"/>
</dbReference>
<proteinExistence type="inferred from homology"/>
<dbReference type="Gene3D" id="3.20.20.70">
    <property type="entry name" value="Aldolase class I"/>
    <property type="match status" value="1"/>
</dbReference>
<reference evidence="11 12" key="1">
    <citation type="submission" date="2019-03" db="EMBL/GenBank/DDBJ databases">
        <title>Genomic Encyclopedia of Type Strains, Phase IV (KMG-IV): sequencing the most valuable type-strain genomes for metagenomic binning, comparative biology and taxonomic classification.</title>
        <authorList>
            <person name="Goeker M."/>
        </authorList>
    </citation>
    <scope>NUCLEOTIDE SEQUENCE [LARGE SCALE GENOMIC DNA]</scope>
    <source>
        <strain evidence="11 12">DSM 45361</strain>
    </source>
</reference>
<dbReference type="GO" id="GO:0043714">
    <property type="term" value="F:(R)-citramalate synthase activity"/>
    <property type="evidence" value="ECO:0007669"/>
    <property type="project" value="UniProtKB-UniRule"/>
</dbReference>
<evidence type="ECO:0000256" key="4">
    <source>
        <dbReference type="ARBA" id="ARBA00022624"/>
    </source>
</evidence>
<dbReference type="SUPFAM" id="SSF110921">
    <property type="entry name" value="2-isopropylmalate synthase LeuA, allosteric (dimerisation) domain"/>
    <property type="match status" value="1"/>
</dbReference>
<protein>
    <recommendedName>
        <fullName evidence="8">Citramalate synthase</fullName>
        <ecNumber evidence="8">2.3.3.21</ecNumber>
    </recommendedName>
</protein>
<dbReference type="PROSITE" id="PS00815">
    <property type="entry name" value="AIPM_HOMOCIT_SYNTH_1"/>
    <property type="match status" value="1"/>
</dbReference>
<evidence type="ECO:0000256" key="8">
    <source>
        <dbReference type="NCBIfam" id="TIGR00977"/>
    </source>
</evidence>
<evidence type="ECO:0000256" key="7">
    <source>
        <dbReference type="ARBA" id="ARBA00048263"/>
    </source>
</evidence>
<dbReference type="UniPathway" id="UPA00047">
    <property type="reaction ID" value="UER00066"/>
</dbReference>
<dbReference type="InterPro" id="IPR013709">
    <property type="entry name" value="2-isopropylmalate_synth_dimer"/>
</dbReference>
<keyword evidence="6" id="KW-0100">Branched-chain amino acid biosynthesis</keyword>
<dbReference type="Proteomes" id="UP000295444">
    <property type="component" value="Unassembled WGS sequence"/>
</dbReference>
<evidence type="ECO:0000313" key="11">
    <source>
        <dbReference type="EMBL" id="TDP98057.1"/>
    </source>
</evidence>
<dbReference type="OrthoDB" id="9803573at2"/>
<keyword evidence="4" id="KW-0412">Isoleucine biosynthesis</keyword>
<evidence type="ECO:0000256" key="6">
    <source>
        <dbReference type="ARBA" id="ARBA00023304"/>
    </source>
</evidence>
<dbReference type="InterPro" id="IPR036230">
    <property type="entry name" value="LeuA_allosteric_dom_sf"/>
</dbReference>
<gene>
    <name evidence="11" type="ORF">EV186_1031037</name>
</gene>
<dbReference type="InterPro" id="IPR013785">
    <property type="entry name" value="Aldolase_TIM"/>
</dbReference>
<dbReference type="GO" id="GO:0009098">
    <property type="term" value="P:L-leucine biosynthetic process"/>
    <property type="evidence" value="ECO:0007669"/>
    <property type="project" value="InterPro"/>
</dbReference>
<dbReference type="Pfam" id="PF08502">
    <property type="entry name" value="LeuA_dimer"/>
    <property type="match status" value="1"/>
</dbReference>
<evidence type="ECO:0000256" key="3">
    <source>
        <dbReference type="ARBA" id="ARBA00022605"/>
    </source>
</evidence>
<dbReference type="Gene3D" id="1.10.238.260">
    <property type="match status" value="1"/>
</dbReference>
<dbReference type="InterPro" id="IPR054691">
    <property type="entry name" value="LeuA/HCS_post-cat"/>
</dbReference>
<dbReference type="AlphaFoldDB" id="A0A4R6SEB3"/>
<comment type="similarity">
    <text evidence="2 9">Belongs to the alpha-IPM synthase/homocitrate synthase family.</text>
</comment>
<accession>A0A4R6SEB3</accession>
<comment type="catalytic activity">
    <reaction evidence="7">
        <text>pyruvate + acetyl-CoA + H2O = (3R)-citramalate + CoA + H(+)</text>
        <dbReference type="Rhea" id="RHEA:19045"/>
        <dbReference type="ChEBI" id="CHEBI:15361"/>
        <dbReference type="ChEBI" id="CHEBI:15377"/>
        <dbReference type="ChEBI" id="CHEBI:15378"/>
        <dbReference type="ChEBI" id="CHEBI:30934"/>
        <dbReference type="ChEBI" id="CHEBI:57287"/>
        <dbReference type="ChEBI" id="CHEBI:57288"/>
        <dbReference type="EC" id="2.3.3.21"/>
    </reaction>
</comment>
<dbReference type="GO" id="GO:0009097">
    <property type="term" value="P:isoleucine biosynthetic process"/>
    <property type="evidence" value="ECO:0007669"/>
    <property type="project" value="UniProtKB-UniRule"/>
</dbReference>
<evidence type="ECO:0000256" key="9">
    <source>
        <dbReference type="RuleBase" id="RU003523"/>
    </source>
</evidence>
<dbReference type="PROSITE" id="PS50991">
    <property type="entry name" value="PYR_CT"/>
    <property type="match status" value="1"/>
</dbReference>
<evidence type="ECO:0000256" key="1">
    <source>
        <dbReference type="ARBA" id="ARBA00004743"/>
    </source>
</evidence>
<dbReference type="EMBL" id="SNXZ01000003">
    <property type="protein sequence ID" value="TDP98057.1"/>
    <property type="molecule type" value="Genomic_DNA"/>
</dbReference>
<dbReference type="Pfam" id="PF22617">
    <property type="entry name" value="HCS_D2"/>
    <property type="match status" value="1"/>
</dbReference>
<dbReference type="NCBIfam" id="TIGR00977">
    <property type="entry name" value="citramal_synth"/>
    <property type="match status" value="1"/>
</dbReference>
<dbReference type="InterPro" id="IPR000891">
    <property type="entry name" value="PYR_CT"/>
</dbReference>
<dbReference type="InterPro" id="IPR005675">
    <property type="entry name" value="Citramal_synthase"/>
</dbReference>
<sequence>MTRTTPAGTPLGDDFHVYDTTLRDGAQREGISYSVADKLAVARLLDDVGVGFIEGGWPGAMPKDTEFFARAATDLHLKHAALVAFGSTRKAGAKAADDLQVRALLDSQAPVVTLVAKSDRRHIDLALRTDVTEACAMVADTVAFLVGEGRRVFLDAEHFFDGYAFEPDTALRVLGAAMDNGADVAVLCDTNGGQLPLGLADTVGEVIARTGYRVGIHCQDDTGCAVANSVAAVQAGATHVQCTANGYGERAGNADLFAVVGNLVTKLGKPVLPHGKLAELTRVSHALAEIANIAPDTHQAYVGASAFAHKAGLHASAIKVDPELYNHIDPDLVGNDMRVLVTEMAGRASLELKGRELGVDLAGRPEALSAAVRKVKELEARGWSFEAADASLELLLRREVATADQQAVAAPPFALESYRVIIDHPADGDVVAEATVKVHVGGQRVIATAEGNGPVHALDAALRRALLPHLPWLDTVRLTDYKVRILTPGGGAGTDAVTRVLVETSDHETEWVTVGVHGNIVEASWLALCDALVHKAMDRESVVARG</sequence>
<dbReference type="SUPFAM" id="SSF51569">
    <property type="entry name" value="Aldolase"/>
    <property type="match status" value="1"/>
</dbReference>
<dbReference type="CDD" id="cd07941">
    <property type="entry name" value="DRE_TIM_LeuA3"/>
    <property type="match status" value="1"/>
</dbReference>
<comment type="caution">
    <text evidence="11">The sequence shown here is derived from an EMBL/GenBank/DDBJ whole genome shotgun (WGS) entry which is preliminary data.</text>
</comment>
<keyword evidence="5 9" id="KW-0808">Transferase</keyword>
<dbReference type="InterPro" id="IPR002034">
    <property type="entry name" value="AIPM/Hcit_synth_CS"/>
</dbReference>
<dbReference type="Pfam" id="PF00682">
    <property type="entry name" value="HMGL-like"/>
    <property type="match status" value="1"/>
</dbReference>
<dbReference type="EC" id="2.3.3.21" evidence="8"/>
<evidence type="ECO:0000259" key="10">
    <source>
        <dbReference type="PROSITE" id="PS50991"/>
    </source>
</evidence>
<evidence type="ECO:0000313" key="12">
    <source>
        <dbReference type="Proteomes" id="UP000295444"/>
    </source>
</evidence>
<feature type="domain" description="Pyruvate carboxyltransferase" evidence="10">
    <location>
        <begin position="15"/>
        <end position="281"/>
    </location>
</feature>
<evidence type="ECO:0000256" key="2">
    <source>
        <dbReference type="ARBA" id="ARBA00006154"/>
    </source>
</evidence>
<dbReference type="Gene3D" id="3.30.160.270">
    <property type="match status" value="1"/>
</dbReference>
<dbReference type="SMART" id="SM00917">
    <property type="entry name" value="LeuA_dimer"/>
    <property type="match status" value="1"/>
</dbReference>
<evidence type="ECO:0000256" key="5">
    <source>
        <dbReference type="ARBA" id="ARBA00022679"/>
    </source>
</evidence>
<dbReference type="GO" id="GO:0003852">
    <property type="term" value="F:2-isopropylmalate synthase activity"/>
    <property type="evidence" value="ECO:0007669"/>
    <property type="project" value="InterPro"/>
</dbReference>
<dbReference type="PANTHER" id="PTHR43538">
    <property type="entry name" value="ALPHA-IPM SYNTHASE/HOMOCITRATE SYNTHASE"/>
    <property type="match status" value="1"/>
</dbReference>
<keyword evidence="3" id="KW-0028">Amino-acid biosynthesis</keyword>
<keyword evidence="12" id="KW-1185">Reference proteome</keyword>
<dbReference type="RefSeq" id="WP_133851165.1">
    <property type="nucleotide sequence ID" value="NZ_SNXZ01000003.1"/>
</dbReference>
<name>A0A4R6SEB3_LABRH</name>
<organism evidence="11 12">
    <name type="scientific">Labedaea rhizosphaerae</name>
    <dbReference type="NCBI Taxonomy" id="598644"/>
    <lineage>
        <taxon>Bacteria</taxon>
        <taxon>Bacillati</taxon>
        <taxon>Actinomycetota</taxon>
        <taxon>Actinomycetes</taxon>
        <taxon>Pseudonocardiales</taxon>
        <taxon>Pseudonocardiaceae</taxon>
        <taxon>Labedaea</taxon>
    </lineage>
</organism>
<comment type="pathway">
    <text evidence="1">Amino-acid biosynthesis; L-isoleucine biosynthesis; 2-oxobutanoate from pyruvate: step 1/3.</text>
</comment>